<accession>A0A8S5TF67</accession>
<dbReference type="EMBL" id="BK032817">
    <property type="protein sequence ID" value="DAF61792.1"/>
    <property type="molecule type" value="Genomic_DNA"/>
</dbReference>
<protein>
    <submittedName>
        <fullName evidence="2">Uncharacterized protein</fullName>
    </submittedName>
</protein>
<organism evidence="2">
    <name type="scientific">Siphoviridae sp. ctbgC51</name>
    <dbReference type="NCBI Taxonomy" id="2827901"/>
    <lineage>
        <taxon>Viruses</taxon>
        <taxon>Duplodnaviria</taxon>
        <taxon>Heunggongvirae</taxon>
        <taxon>Uroviricota</taxon>
        <taxon>Caudoviricetes</taxon>
    </lineage>
</organism>
<reference evidence="2" key="1">
    <citation type="journal article" date="2021" name="Proc. Natl. Acad. Sci. U.S.A.">
        <title>A Catalog of Tens of Thousands of Viruses from Human Metagenomes Reveals Hidden Associations with Chronic Diseases.</title>
        <authorList>
            <person name="Tisza M.J."/>
            <person name="Buck C.B."/>
        </authorList>
    </citation>
    <scope>NUCLEOTIDE SEQUENCE</scope>
    <source>
        <strain evidence="2">CtbgC51</strain>
    </source>
</reference>
<feature type="region of interest" description="Disordered" evidence="1">
    <location>
        <begin position="104"/>
        <end position="126"/>
    </location>
</feature>
<evidence type="ECO:0000256" key="1">
    <source>
        <dbReference type="SAM" id="MobiDB-lite"/>
    </source>
</evidence>
<proteinExistence type="predicted"/>
<name>A0A8S5TF67_9CAUD</name>
<evidence type="ECO:0000313" key="2">
    <source>
        <dbReference type="EMBL" id="DAF61792.1"/>
    </source>
</evidence>
<sequence>MAENQEKIYRLYALTITQESVEIAMMERFSRIAPGYILIYTAGTQPKGSIEINGEDVKRLTKADSDWIMICAATLLRERMEQNQTQSMENLSRMVDQLSEALAAEREKIKTSGEEIADGDRNKRTQ</sequence>